<comment type="caution">
    <text evidence="3">The sequence shown here is derived from an EMBL/GenBank/DDBJ whole genome shotgun (WGS) entry which is preliminary data.</text>
</comment>
<name>A0AA42VAT3_AERCA</name>
<dbReference type="RefSeq" id="WP_279981274.1">
    <property type="nucleotide sequence ID" value="NZ_JAOCFT010000001.1"/>
</dbReference>
<sequence length="238" mass="27784">MKLEAGYYLMPNELKNLRVVVEAKYGEISSEQLNTSVEVITNFLNKHPRVFAVRVDLRFPHIPVMDDPDMPTGFPPEVEEEKVITRFFSSLKSQIQAARHRKGQTGKPFFLGYIWVKEQVTSQHPHYHVVLLFNRDDYGYLGGYANFDADNMAMRIRKAWCRALRLAYPDYASLVQFPLDAEYRFDRRDAVLHNDNFYDFLVRIGYLFKLRSKVQGGRNFGHSERTNSVSTNRALHKL</sequence>
<evidence type="ECO:0000313" key="3">
    <source>
        <dbReference type="EMBL" id="MDH1897354.1"/>
    </source>
</evidence>
<gene>
    <name evidence="3" type="ORF">N5I07_07210</name>
</gene>
<feature type="compositionally biased region" description="Polar residues" evidence="1">
    <location>
        <begin position="226"/>
        <end position="238"/>
    </location>
</feature>
<feature type="domain" description="YagK/YfjJ C-terminal" evidence="2">
    <location>
        <begin position="44"/>
        <end position="223"/>
    </location>
</feature>
<protein>
    <submittedName>
        <fullName evidence="3">Inovirus Gp2 family protein</fullName>
    </submittedName>
</protein>
<organism evidence="3 4">
    <name type="scientific">Aeromonas caviae</name>
    <name type="common">Aeromonas punctata</name>
    <dbReference type="NCBI Taxonomy" id="648"/>
    <lineage>
        <taxon>Bacteria</taxon>
        <taxon>Pseudomonadati</taxon>
        <taxon>Pseudomonadota</taxon>
        <taxon>Gammaproteobacteria</taxon>
        <taxon>Aeromonadales</taxon>
        <taxon>Aeromonadaceae</taxon>
        <taxon>Aeromonas</taxon>
    </lineage>
</organism>
<dbReference type="AlphaFoldDB" id="A0AA42VAT3"/>
<dbReference type="EMBL" id="JAOCFT010000001">
    <property type="protein sequence ID" value="MDH1897354.1"/>
    <property type="molecule type" value="Genomic_DNA"/>
</dbReference>
<evidence type="ECO:0000313" key="4">
    <source>
        <dbReference type="Proteomes" id="UP001160758"/>
    </source>
</evidence>
<evidence type="ECO:0000256" key="1">
    <source>
        <dbReference type="SAM" id="MobiDB-lite"/>
    </source>
</evidence>
<feature type="region of interest" description="Disordered" evidence="1">
    <location>
        <begin position="217"/>
        <end position="238"/>
    </location>
</feature>
<dbReference type="Pfam" id="PF11726">
    <property type="entry name" value="YagK_YfjJ_C"/>
    <property type="match status" value="1"/>
</dbReference>
<proteinExistence type="predicted"/>
<accession>A0AA42VAT3</accession>
<evidence type="ECO:0000259" key="2">
    <source>
        <dbReference type="Pfam" id="PF11726"/>
    </source>
</evidence>
<dbReference type="InterPro" id="IPR057271">
    <property type="entry name" value="YagK_YfjJ_C"/>
</dbReference>
<dbReference type="Proteomes" id="UP001160758">
    <property type="component" value="Unassembled WGS sequence"/>
</dbReference>
<reference evidence="3" key="1">
    <citation type="submission" date="2022-09" db="EMBL/GenBank/DDBJ databases">
        <title>Intensive care unit water sources are persistently colonized with multi-drug resistant bacteria and are the site of extensive horizontal gene transfer of antibiotic resistance genes.</title>
        <authorList>
            <person name="Diorio-Toth L."/>
        </authorList>
    </citation>
    <scope>NUCLEOTIDE SEQUENCE</scope>
    <source>
        <strain evidence="3">GD03796</strain>
    </source>
</reference>